<reference evidence="1 2" key="1">
    <citation type="submission" date="2021-03" db="EMBL/GenBank/DDBJ databases">
        <title>Aliifodinibius sp. nov., a new bacterium isolated from saline soil.</title>
        <authorList>
            <person name="Galisteo C."/>
            <person name="De La Haba R."/>
            <person name="Sanchez-Porro C."/>
            <person name="Ventosa A."/>
        </authorList>
    </citation>
    <scope>NUCLEOTIDE SEQUENCE [LARGE SCALE GENOMIC DNA]</scope>
    <source>
        <strain evidence="1 2">1BSP15-2V2</strain>
    </source>
</reference>
<name>A0ABT3PS84_9BACT</name>
<gene>
    <name evidence="1" type="ORF">J6I44_17860</name>
</gene>
<sequence>MNYDPKKHNRRSLRLKGYDYSSPGLYFVTICTYDRRCLFGEVANGNMVLNKWGKIARDEWRRTESIRDNAV</sequence>
<evidence type="ECO:0008006" key="3">
    <source>
        <dbReference type="Google" id="ProtNLM"/>
    </source>
</evidence>
<dbReference type="Proteomes" id="UP001207918">
    <property type="component" value="Unassembled WGS sequence"/>
</dbReference>
<protein>
    <recommendedName>
        <fullName evidence="3">Transposase</fullName>
    </recommendedName>
</protein>
<comment type="caution">
    <text evidence="1">The sequence shown here is derived from an EMBL/GenBank/DDBJ whole genome shotgun (WGS) entry which is preliminary data.</text>
</comment>
<keyword evidence="2" id="KW-1185">Reference proteome</keyword>
<organism evidence="1 2">
    <name type="scientific">Fodinibius salsisoli</name>
    <dbReference type="NCBI Taxonomy" id="2820877"/>
    <lineage>
        <taxon>Bacteria</taxon>
        <taxon>Pseudomonadati</taxon>
        <taxon>Balneolota</taxon>
        <taxon>Balneolia</taxon>
        <taxon>Balneolales</taxon>
        <taxon>Balneolaceae</taxon>
        <taxon>Fodinibius</taxon>
    </lineage>
</organism>
<proteinExistence type="predicted"/>
<evidence type="ECO:0000313" key="1">
    <source>
        <dbReference type="EMBL" id="MCW9708730.1"/>
    </source>
</evidence>
<accession>A0ABT3PS84</accession>
<dbReference type="InterPro" id="IPR036515">
    <property type="entry name" value="Transposase_17_sf"/>
</dbReference>
<dbReference type="EMBL" id="JAGGJA010000016">
    <property type="protein sequence ID" value="MCW9708730.1"/>
    <property type="molecule type" value="Genomic_DNA"/>
</dbReference>
<dbReference type="RefSeq" id="WP_265767537.1">
    <property type="nucleotide sequence ID" value="NZ_JAGGJA010000016.1"/>
</dbReference>
<dbReference type="Gene3D" id="3.30.70.1290">
    <property type="entry name" value="Transposase IS200-like"/>
    <property type="match status" value="1"/>
</dbReference>
<evidence type="ECO:0000313" key="2">
    <source>
        <dbReference type="Proteomes" id="UP001207918"/>
    </source>
</evidence>